<accession>A0A0A8ZPM6</accession>
<evidence type="ECO:0000313" key="1">
    <source>
        <dbReference type="EMBL" id="JAD36802.1"/>
    </source>
</evidence>
<name>A0A0A8ZPM6_ARUDO</name>
<reference evidence="1" key="2">
    <citation type="journal article" date="2015" name="Data Brief">
        <title>Shoot transcriptome of the giant reed, Arundo donax.</title>
        <authorList>
            <person name="Barrero R.A."/>
            <person name="Guerrero F.D."/>
            <person name="Moolhuijzen P."/>
            <person name="Goolsby J.A."/>
            <person name="Tidwell J."/>
            <person name="Bellgard S.E."/>
            <person name="Bellgard M.I."/>
        </authorList>
    </citation>
    <scope>NUCLEOTIDE SEQUENCE</scope>
    <source>
        <tissue evidence="1">Shoot tissue taken approximately 20 cm above the soil surface</tissue>
    </source>
</reference>
<sequence length="30" mass="3396">MNFSCPCAFDYGFMVPKESLYSCFAHTCVP</sequence>
<organism evidence="1">
    <name type="scientific">Arundo donax</name>
    <name type="common">Giant reed</name>
    <name type="synonym">Donax arundinaceus</name>
    <dbReference type="NCBI Taxonomy" id="35708"/>
    <lineage>
        <taxon>Eukaryota</taxon>
        <taxon>Viridiplantae</taxon>
        <taxon>Streptophyta</taxon>
        <taxon>Embryophyta</taxon>
        <taxon>Tracheophyta</taxon>
        <taxon>Spermatophyta</taxon>
        <taxon>Magnoliopsida</taxon>
        <taxon>Liliopsida</taxon>
        <taxon>Poales</taxon>
        <taxon>Poaceae</taxon>
        <taxon>PACMAD clade</taxon>
        <taxon>Arundinoideae</taxon>
        <taxon>Arundineae</taxon>
        <taxon>Arundo</taxon>
    </lineage>
</organism>
<dbReference type="EMBL" id="GBRH01261093">
    <property type="protein sequence ID" value="JAD36802.1"/>
    <property type="molecule type" value="Transcribed_RNA"/>
</dbReference>
<dbReference type="AlphaFoldDB" id="A0A0A8ZPM6"/>
<reference evidence="1" key="1">
    <citation type="submission" date="2014-09" db="EMBL/GenBank/DDBJ databases">
        <authorList>
            <person name="Magalhaes I.L.F."/>
            <person name="Oliveira U."/>
            <person name="Santos F.R."/>
            <person name="Vidigal T.H.D.A."/>
            <person name="Brescovit A.D."/>
            <person name="Santos A.J."/>
        </authorList>
    </citation>
    <scope>NUCLEOTIDE SEQUENCE</scope>
    <source>
        <tissue evidence="1">Shoot tissue taken approximately 20 cm above the soil surface</tissue>
    </source>
</reference>
<protein>
    <submittedName>
        <fullName evidence="1">Uncharacterized protein</fullName>
    </submittedName>
</protein>
<proteinExistence type="predicted"/>